<sequence length="130" mass="14728">MDPVRNDAQKKFEEFPGRFPVGFPDQLCDSEFAYPVDGNEEVQLALGGLDLCDIEMKEPDGIAFEALSFWLGSLHVRKPGYPVTLKAAMQGRACQMRNGGLQRIKAVIQRQQGMPTKGYDHRFIRLKKNR</sequence>
<evidence type="ECO:0000313" key="1">
    <source>
        <dbReference type="EMBL" id="AOX16661.1"/>
    </source>
</evidence>
<dbReference type="EMBL" id="CP014674">
    <property type="protein sequence ID" value="AOX16661.1"/>
    <property type="molecule type" value="Genomic_DNA"/>
</dbReference>
<accession>A0A1D8USQ7</accession>
<dbReference type="Proteomes" id="UP000179145">
    <property type="component" value="Chromosome"/>
</dbReference>
<protein>
    <submittedName>
        <fullName evidence="1">Uncharacterized protein</fullName>
    </submittedName>
</protein>
<evidence type="ECO:0000313" key="2">
    <source>
        <dbReference type="Proteomes" id="UP000179145"/>
    </source>
</evidence>
<dbReference type="AlphaFoldDB" id="A0A1D8USQ7"/>
<reference evidence="1 2" key="1">
    <citation type="journal article" date="2016" name="Microb. Cell Fact.">
        <title>Dissection of exopolysaccharide biosynthesis in Kozakia baliensis.</title>
        <authorList>
            <person name="Brandt J.U."/>
            <person name="Jakob F."/>
            <person name="Behr J."/>
            <person name="Geissler A.J."/>
            <person name="Vogel R.F."/>
        </authorList>
    </citation>
    <scope>NUCLEOTIDE SEQUENCE [LARGE SCALE GENOMIC DNA]</scope>
    <source>
        <strain evidence="1 2">DSM 14400</strain>
    </source>
</reference>
<keyword evidence="2" id="KW-1185">Reference proteome</keyword>
<dbReference type="KEGG" id="kba:A0U89_05450"/>
<gene>
    <name evidence="1" type="ORF">A0U89_05450</name>
</gene>
<proteinExistence type="predicted"/>
<name>A0A1D8USQ7_9PROT</name>
<organism evidence="1 2">
    <name type="scientific">Kozakia baliensis</name>
    <dbReference type="NCBI Taxonomy" id="153496"/>
    <lineage>
        <taxon>Bacteria</taxon>
        <taxon>Pseudomonadati</taxon>
        <taxon>Pseudomonadota</taxon>
        <taxon>Alphaproteobacteria</taxon>
        <taxon>Acetobacterales</taxon>
        <taxon>Acetobacteraceae</taxon>
        <taxon>Kozakia</taxon>
    </lineage>
</organism>